<accession>A0ACA9S9A8</accession>
<organism evidence="1 2">
    <name type="scientific">Racocetra persica</name>
    <dbReference type="NCBI Taxonomy" id="160502"/>
    <lineage>
        <taxon>Eukaryota</taxon>
        <taxon>Fungi</taxon>
        <taxon>Fungi incertae sedis</taxon>
        <taxon>Mucoromycota</taxon>
        <taxon>Glomeromycotina</taxon>
        <taxon>Glomeromycetes</taxon>
        <taxon>Diversisporales</taxon>
        <taxon>Gigasporaceae</taxon>
        <taxon>Racocetra</taxon>
    </lineage>
</organism>
<evidence type="ECO:0000313" key="2">
    <source>
        <dbReference type="Proteomes" id="UP000789920"/>
    </source>
</evidence>
<feature type="non-terminal residue" evidence="1">
    <location>
        <position position="47"/>
    </location>
</feature>
<dbReference type="EMBL" id="CAJVQC010103960">
    <property type="protein sequence ID" value="CAG8832519.1"/>
    <property type="molecule type" value="Genomic_DNA"/>
</dbReference>
<evidence type="ECO:0000313" key="1">
    <source>
        <dbReference type="EMBL" id="CAG8832519.1"/>
    </source>
</evidence>
<protein>
    <submittedName>
        <fullName evidence="1">27716_t:CDS:1</fullName>
    </submittedName>
</protein>
<name>A0ACA9S9A8_9GLOM</name>
<comment type="caution">
    <text evidence="1">The sequence shown here is derived from an EMBL/GenBank/DDBJ whole genome shotgun (WGS) entry which is preliminary data.</text>
</comment>
<dbReference type="Proteomes" id="UP000789920">
    <property type="component" value="Unassembled WGS sequence"/>
</dbReference>
<sequence>SLTNAQFEFHHMPSHLLKLRSSTNIPLYVPVSINEKKNEQNTYHMSL</sequence>
<keyword evidence="2" id="KW-1185">Reference proteome</keyword>
<proteinExistence type="predicted"/>
<reference evidence="1" key="1">
    <citation type="submission" date="2021-06" db="EMBL/GenBank/DDBJ databases">
        <authorList>
            <person name="Kallberg Y."/>
            <person name="Tangrot J."/>
            <person name="Rosling A."/>
        </authorList>
    </citation>
    <scope>NUCLEOTIDE SEQUENCE</scope>
    <source>
        <strain evidence="1">MA461A</strain>
    </source>
</reference>
<gene>
    <name evidence="1" type="ORF">RPERSI_LOCUS28485</name>
</gene>
<feature type="non-terminal residue" evidence="1">
    <location>
        <position position="1"/>
    </location>
</feature>